<dbReference type="EMBL" id="JAUEDM010000007">
    <property type="protein sequence ID" value="KAK3313530.1"/>
    <property type="molecule type" value="Genomic_DNA"/>
</dbReference>
<protein>
    <submittedName>
        <fullName evidence="6">Ntf2 and rrm domain-containing protein</fullName>
    </submittedName>
</protein>
<name>A0AAE0HV80_9PEZI</name>
<feature type="region of interest" description="Disordered" evidence="3">
    <location>
        <begin position="469"/>
        <end position="528"/>
    </location>
</feature>
<dbReference type="GO" id="GO:1990861">
    <property type="term" value="C:Ubp3-Bre5 deubiquitination complex"/>
    <property type="evidence" value="ECO:0007669"/>
    <property type="project" value="TreeGrafter"/>
</dbReference>
<feature type="compositionally biased region" description="Basic and acidic residues" evidence="3">
    <location>
        <begin position="201"/>
        <end position="220"/>
    </location>
</feature>
<dbReference type="PANTHER" id="PTHR10693">
    <property type="entry name" value="RAS GTPASE-ACTIVATING PROTEIN-BINDING PROTEIN"/>
    <property type="match status" value="1"/>
</dbReference>
<feature type="compositionally biased region" description="Pro residues" evidence="3">
    <location>
        <begin position="276"/>
        <end position="286"/>
    </location>
</feature>
<proteinExistence type="predicted"/>
<dbReference type="Gene3D" id="3.30.70.330">
    <property type="match status" value="1"/>
</dbReference>
<gene>
    <name evidence="6" type="ORF">B0H66DRAFT_355189</name>
</gene>
<dbReference type="CDD" id="cd00780">
    <property type="entry name" value="NTF2"/>
    <property type="match status" value="1"/>
</dbReference>
<dbReference type="GO" id="GO:0003729">
    <property type="term" value="F:mRNA binding"/>
    <property type="evidence" value="ECO:0007669"/>
    <property type="project" value="TreeGrafter"/>
</dbReference>
<dbReference type="InterPro" id="IPR000504">
    <property type="entry name" value="RRM_dom"/>
</dbReference>
<reference evidence="6" key="2">
    <citation type="submission" date="2023-06" db="EMBL/GenBank/DDBJ databases">
        <authorList>
            <consortium name="Lawrence Berkeley National Laboratory"/>
            <person name="Haridas S."/>
            <person name="Hensen N."/>
            <person name="Bonometti L."/>
            <person name="Westerberg I."/>
            <person name="Brannstrom I.O."/>
            <person name="Guillou S."/>
            <person name="Cros-Aarteil S."/>
            <person name="Calhoun S."/>
            <person name="Kuo A."/>
            <person name="Mondo S."/>
            <person name="Pangilinan J."/>
            <person name="Riley R."/>
            <person name="Labutti K."/>
            <person name="Andreopoulos B."/>
            <person name="Lipzen A."/>
            <person name="Chen C."/>
            <person name="Yanf M."/>
            <person name="Daum C."/>
            <person name="Ng V."/>
            <person name="Clum A."/>
            <person name="Steindorff A."/>
            <person name="Ohm R."/>
            <person name="Martin F."/>
            <person name="Silar P."/>
            <person name="Natvig D."/>
            <person name="Lalanne C."/>
            <person name="Gautier V."/>
            <person name="Ament-Velasquez S.L."/>
            <person name="Kruys A."/>
            <person name="Hutchinson M.I."/>
            <person name="Powell A.J."/>
            <person name="Barry K."/>
            <person name="Miller A.N."/>
            <person name="Grigoriev I.V."/>
            <person name="Debuchy R."/>
            <person name="Gladieux P."/>
            <person name="Thoren M.H."/>
            <person name="Johannesson H."/>
        </authorList>
    </citation>
    <scope>NUCLEOTIDE SEQUENCE</scope>
    <source>
        <strain evidence="6">CBS 118394</strain>
    </source>
</reference>
<dbReference type="GO" id="GO:0016579">
    <property type="term" value="P:protein deubiquitination"/>
    <property type="evidence" value="ECO:0007669"/>
    <property type="project" value="TreeGrafter"/>
</dbReference>
<feature type="compositionally biased region" description="Basic and acidic residues" evidence="3">
    <location>
        <begin position="246"/>
        <end position="275"/>
    </location>
</feature>
<feature type="compositionally biased region" description="Low complexity" evidence="3">
    <location>
        <begin position="519"/>
        <end position="528"/>
    </location>
</feature>
<dbReference type="PROSITE" id="PS50102">
    <property type="entry name" value="RRM"/>
    <property type="match status" value="1"/>
</dbReference>
<dbReference type="Gene3D" id="3.10.450.50">
    <property type="match status" value="1"/>
</dbReference>
<feature type="compositionally biased region" description="Low complexity" evidence="3">
    <location>
        <begin position="174"/>
        <end position="194"/>
    </location>
</feature>
<feature type="compositionally biased region" description="Low complexity" evidence="3">
    <location>
        <begin position="343"/>
        <end position="365"/>
    </location>
</feature>
<dbReference type="GO" id="GO:0005829">
    <property type="term" value="C:cytosol"/>
    <property type="evidence" value="ECO:0007669"/>
    <property type="project" value="TreeGrafter"/>
</dbReference>
<dbReference type="InterPro" id="IPR002075">
    <property type="entry name" value="NTF2_dom"/>
</dbReference>
<dbReference type="CDD" id="cd00590">
    <property type="entry name" value="RRM_SF"/>
    <property type="match status" value="1"/>
</dbReference>
<dbReference type="SUPFAM" id="SSF54928">
    <property type="entry name" value="RNA-binding domain, RBD"/>
    <property type="match status" value="1"/>
</dbReference>
<dbReference type="InterPro" id="IPR039539">
    <property type="entry name" value="Ras_GTPase_bind_prot"/>
</dbReference>
<evidence type="ECO:0000313" key="6">
    <source>
        <dbReference type="EMBL" id="KAK3313530.1"/>
    </source>
</evidence>
<feature type="domain" description="NTF2" evidence="5">
    <location>
        <begin position="43"/>
        <end position="159"/>
    </location>
</feature>
<evidence type="ECO:0000259" key="4">
    <source>
        <dbReference type="PROSITE" id="PS50102"/>
    </source>
</evidence>
<dbReference type="SMART" id="SM00360">
    <property type="entry name" value="RRM"/>
    <property type="match status" value="1"/>
</dbReference>
<dbReference type="Pfam" id="PF02136">
    <property type="entry name" value="NTF2"/>
    <property type="match status" value="1"/>
</dbReference>
<keyword evidence="1 2" id="KW-0694">RNA-binding</keyword>
<sequence>MATNGNINHHDPQYRSSSEAPISSTDAGASGSSDTVKLPEEEIAWYFVEQYYTTLSKSSEKLHLFYGKKSQFIYGLEDEKVPIDTGRSAIQDRIKALDFQDCKVRVTNVDSQGSGESNILIQVIGEISNKGGEPKKFVQTFVLAQQPSGYFVLNDILRYIKEEDDEEVEPEQGASAPAETELAPEPAVEAQPEVELPDEASQDKESAPLDTEVIDKKLEEVTPAAEAPAPATETPAEPATQATPEAPKESEAIPDPEKAAEEVEEEEVKKLEDPKAPTPTPAPVAAPAPKAAAPVAAEPEKPKEPPKMTWASRAAAAAGPKPVVPLPKTATPPAPASRPPAPAAAAKQPVTSAPAAEKTPAPAAAQDGNEWQTAETKRQNRPQSMSAATPEKDGTMAYIKYVTEKVSDEELKGVLSGFGELVYFDINRQKNCAFVEFKNQAGYNAAVAANPHIVNGETIVVEQRRPKASAYGGSNFNATRGGSASRGRGGYEAGRTSSQGGRGGFPGQTRGRGGGAPRGRGPSQTGTA</sequence>
<feature type="region of interest" description="Disordered" evidence="3">
    <location>
        <begin position="1"/>
        <end position="35"/>
    </location>
</feature>
<dbReference type="PROSITE" id="PS50177">
    <property type="entry name" value="NTF2_DOMAIN"/>
    <property type="match status" value="1"/>
</dbReference>
<comment type="caution">
    <text evidence="6">The sequence shown here is derived from an EMBL/GenBank/DDBJ whole genome shotgun (WGS) entry which is preliminary data.</text>
</comment>
<dbReference type="AlphaFoldDB" id="A0AAE0HV80"/>
<feature type="compositionally biased region" description="Low complexity" evidence="3">
    <location>
        <begin position="23"/>
        <end position="35"/>
    </location>
</feature>
<dbReference type="InterPro" id="IPR032710">
    <property type="entry name" value="NTF2-like_dom_sf"/>
</dbReference>
<dbReference type="GO" id="GO:1990904">
    <property type="term" value="C:ribonucleoprotein complex"/>
    <property type="evidence" value="ECO:0007669"/>
    <property type="project" value="TreeGrafter"/>
</dbReference>
<evidence type="ECO:0000256" key="1">
    <source>
        <dbReference type="ARBA" id="ARBA00022884"/>
    </source>
</evidence>
<evidence type="ECO:0000259" key="5">
    <source>
        <dbReference type="PROSITE" id="PS50177"/>
    </source>
</evidence>
<feature type="compositionally biased region" description="Gly residues" evidence="3">
    <location>
        <begin position="500"/>
        <end position="518"/>
    </location>
</feature>
<feature type="compositionally biased region" description="Pro residues" evidence="3">
    <location>
        <begin position="322"/>
        <end position="342"/>
    </location>
</feature>
<feature type="region of interest" description="Disordered" evidence="3">
    <location>
        <begin position="163"/>
        <end position="394"/>
    </location>
</feature>
<evidence type="ECO:0000313" key="7">
    <source>
        <dbReference type="Proteomes" id="UP001283341"/>
    </source>
</evidence>
<dbReference type="InterPro" id="IPR012677">
    <property type="entry name" value="Nucleotide-bd_a/b_plait_sf"/>
</dbReference>
<evidence type="ECO:0000256" key="2">
    <source>
        <dbReference type="PROSITE-ProRule" id="PRU00176"/>
    </source>
</evidence>
<feature type="compositionally biased region" description="Low complexity" evidence="3">
    <location>
        <begin position="287"/>
        <end position="297"/>
    </location>
</feature>
<accession>A0AAE0HV80</accession>
<dbReference type="FunFam" id="3.10.450.50:FF:000003">
    <property type="entry name" value="Nuclear transport factor 2 family protein"/>
    <property type="match status" value="1"/>
</dbReference>
<dbReference type="Pfam" id="PF00076">
    <property type="entry name" value="RRM_1"/>
    <property type="match status" value="1"/>
</dbReference>
<feature type="compositionally biased region" description="Low complexity" evidence="3">
    <location>
        <begin position="221"/>
        <end position="245"/>
    </location>
</feature>
<reference evidence="6" key="1">
    <citation type="journal article" date="2023" name="Mol. Phylogenet. Evol.">
        <title>Genome-scale phylogeny and comparative genomics of the fungal order Sordariales.</title>
        <authorList>
            <person name="Hensen N."/>
            <person name="Bonometti L."/>
            <person name="Westerberg I."/>
            <person name="Brannstrom I.O."/>
            <person name="Guillou S."/>
            <person name="Cros-Aarteil S."/>
            <person name="Calhoun S."/>
            <person name="Haridas S."/>
            <person name="Kuo A."/>
            <person name="Mondo S."/>
            <person name="Pangilinan J."/>
            <person name="Riley R."/>
            <person name="LaButti K."/>
            <person name="Andreopoulos B."/>
            <person name="Lipzen A."/>
            <person name="Chen C."/>
            <person name="Yan M."/>
            <person name="Daum C."/>
            <person name="Ng V."/>
            <person name="Clum A."/>
            <person name="Steindorff A."/>
            <person name="Ohm R.A."/>
            <person name="Martin F."/>
            <person name="Silar P."/>
            <person name="Natvig D.O."/>
            <person name="Lalanne C."/>
            <person name="Gautier V."/>
            <person name="Ament-Velasquez S.L."/>
            <person name="Kruys A."/>
            <person name="Hutchinson M.I."/>
            <person name="Powell A.J."/>
            <person name="Barry K."/>
            <person name="Miller A.N."/>
            <person name="Grigoriev I.V."/>
            <person name="Debuchy R."/>
            <person name="Gladieux P."/>
            <person name="Hiltunen Thoren M."/>
            <person name="Johannesson H."/>
        </authorList>
    </citation>
    <scope>NUCLEOTIDE SEQUENCE</scope>
    <source>
        <strain evidence="6">CBS 118394</strain>
    </source>
</reference>
<dbReference type="PANTHER" id="PTHR10693:SF20">
    <property type="entry name" value="AT27578P"/>
    <property type="match status" value="1"/>
</dbReference>
<evidence type="ECO:0000256" key="3">
    <source>
        <dbReference type="SAM" id="MobiDB-lite"/>
    </source>
</evidence>
<dbReference type="InterPro" id="IPR035979">
    <property type="entry name" value="RBD_domain_sf"/>
</dbReference>
<feature type="domain" description="RRM" evidence="4">
    <location>
        <begin position="395"/>
        <end position="466"/>
    </location>
</feature>
<organism evidence="6 7">
    <name type="scientific">Apodospora peruviana</name>
    <dbReference type="NCBI Taxonomy" id="516989"/>
    <lineage>
        <taxon>Eukaryota</taxon>
        <taxon>Fungi</taxon>
        <taxon>Dikarya</taxon>
        <taxon>Ascomycota</taxon>
        <taxon>Pezizomycotina</taxon>
        <taxon>Sordariomycetes</taxon>
        <taxon>Sordariomycetidae</taxon>
        <taxon>Sordariales</taxon>
        <taxon>Lasiosphaeriaceae</taxon>
        <taxon>Apodospora</taxon>
    </lineage>
</organism>
<keyword evidence="7" id="KW-1185">Reference proteome</keyword>
<dbReference type="GO" id="GO:0034517">
    <property type="term" value="P:ribophagy"/>
    <property type="evidence" value="ECO:0007669"/>
    <property type="project" value="TreeGrafter"/>
</dbReference>
<dbReference type="InterPro" id="IPR018222">
    <property type="entry name" value="Nuclear_transport_factor_2_euk"/>
</dbReference>
<dbReference type="SUPFAM" id="SSF54427">
    <property type="entry name" value="NTF2-like"/>
    <property type="match status" value="1"/>
</dbReference>
<dbReference type="Proteomes" id="UP001283341">
    <property type="component" value="Unassembled WGS sequence"/>
</dbReference>